<feature type="transmembrane region" description="Helical" evidence="8">
    <location>
        <begin position="406"/>
        <end position="429"/>
    </location>
</feature>
<evidence type="ECO:0000256" key="6">
    <source>
        <dbReference type="ARBA" id="ARBA00023136"/>
    </source>
</evidence>
<feature type="transmembrane region" description="Helical" evidence="8">
    <location>
        <begin position="110"/>
        <end position="129"/>
    </location>
</feature>
<accession>A0A151B2B0</accession>
<feature type="transmembrane region" description="Helical" evidence="8">
    <location>
        <begin position="68"/>
        <end position="89"/>
    </location>
</feature>
<protein>
    <submittedName>
        <fullName evidence="9">Permease for cytosine/purines, uracil, thiamine, allantoin</fullName>
    </submittedName>
</protein>
<dbReference type="Proteomes" id="UP000075670">
    <property type="component" value="Unassembled WGS sequence"/>
</dbReference>
<keyword evidence="3 7" id="KW-0813">Transport</keyword>
<keyword evidence="10" id="KW-1185">Reference proteome</keyword>
<dbReference type="GO" id="GO:0005886">
    <property type="term" value="C:plasma membrane"/>
    <property type="evidence" value="ECO:0007669"/>
    <property type="project" value="TreeGrafter"/>
</dbReference>
<dbReference type="PIRSF" id="PIRSF002744">
    <property type="entry name" value="Pur-cyt_permease"/>
    <property type="match status" value="1"/>
</dbReference>
<keyword evidence="6 7" id="KW-0472">Membrane</keyword>
<comment type="caution">
    <text evidence="9">The sequence shown here is derived from an EMBL/GenBank/DDBJ whole genome shotgun (WGS) entry which is preliminary data.</text>
</comment>
<dbReference type="GO" id="GO:0022857">
    <property type="term" value="F:transmembrane transporter activity"/>
    <property type="evidence" value="ECO:0007669"/>
    <property type="project" value="InterPro"/>
</dbReference>
<dbReference type="AlphaFoldDB" id="A0A151B2B0"/>
<dbReference type="PANTHER" id="PTHR31806:SF1">
    <property type="entry name" value="PURINE-CYTOSINE PERMEASE FCY2-RELATED"/>
    <property type="match status" value="1"/>
</dbReference>
<dbReference type="PATRIC" id="fig|1122241.3.peg.654"/>
<feature type="transmembrane region" description="Helical" evidence="8">
    <location>
        <begin position="449"/>
        <end position="466"/>
    </location>
</feature>
<sequence length="484" mass="52518">MADAAGKIVEADKVGSIEQHDIRPIPLSDRHGSAKDLTRMWFGANTNYVVLLTGTVPITMGLGLWDSVLAVLIGNILGCIVLGLSSIMGPRTGSAGIICSRTALGQAGSFLPVFISTLSVLGWFSINSVVATDGLKQIIVTFGAGDTHILMWICLAVVLAGEILLAIYGHATIIAAEKYMAVILGLLFVGLLFFVVPHVDWNWGTSIKEGPGVSVTGTWLAAMGIIFAYPISWTNFASDYSRYLDPDTDWKEVAFYAGLGQFLALTFCELIGVLFAVAVKGALGADPVAKLTSVLPTWYLVPFLIAVMLGSIATNVPNGYTAGLGILSLRIPLSRVQSILLIGAFTLVFRILTLLYGHFFDLYQQWLTYIIIWTCPWVAIVVLDYFMRKGNYVAKDLMKWKEGEYWYNGGVFLPGVIAFIVGLGVAILFSNSSMYTSPLMTKYFGGADLSFEVGILVAGLLYWLLAKGHDTFKRARALNGSVWE</sequence>
<feature type="transmembrane region" description="Helical" evidence="8">
    <location>
        <begin position="339"/>
        <end position="360"/>
    </location>
</feature>
<dbReference type="PANTHER" id="PTHR31806">
    <property type="entry name" value="PURINE-CYTOSINE PERMEASE FCY2-RELATED"/>
    <property type="match status" value="1"/>
</dbReference>
<comment type="similarity">
    <text evidence="2 7">Belongs to the purine-cytosine permease (2.A.39) family.</text>
</comment>
<evidence type="ECO:0000256" key="2">
    <source>
        <dbReference type="ARBA" id="ARBA00008974"/>
    </source>
</evidence>
<name>A0A151B2B0_9FIRM</name>
<reference evidence="9 10" key="1">
    <citation type="submission" date="2016-02" db="EMBL/GenBank/DDBJ databases">
        <title>Genome sequence of Moorella mulderi DSM 14980.</title>
        <authorList>
            <person name="Poehlein A."/>
            <person name="Daniel R."/>
        </authorList>
    </citation>
    <scope>NUCLEOTIDE SEQUENCE [LARGE SCALE GENOMIC DNA]</scope>
    <source>
        <strain evidence="9 10">DSM 14980</strain>
    </source>
</reference>
<feature type="transmembrane region" description="Helical" evidence="8">
    <location>
        <begin position="179"/>
        <end position="199"/>
    </location>
</feature>
<comment type="subcellular location">
    <subcellularLocation>
        <location evidence="1">Membrane</location>
        <topology evidence="1">Multi-pass membrane protein</topology>
    </subcellularLocation>
</comment>
<evidence type="ECO:0000256" key="7">
    <source>
        <dbReference type="PIRNR" id="PIRNR002744"/>
    </source>
</evidence>
<evidence type="ECO:0000256" key="5">
    <source>
        <dbReference type="ARBA" id="ARBA00022989"/>
    </source>
</evidence>
<evidence type="ECO:0000256" key="1">
    <source>
        <dbReference type="ARBA" id="ARBA00004141"/>
    </source>
</evidence>
<dbReference type="Pfam" id="PF02133">
    <property type="entry name" value="Transp_cyt_pur"/>
    <property type="match status" value="1"/>
</dbReference>
<feature type="transmembrane region" description="Helical" evidence="8">
    <location>
        <begin position="40"/>
        <end position="62"/>
    </location>
</feature>
<evidence type="ECO:0000256" key="3">
    <source>
        <dbReference type="ARBA" id="ARBA00022448"/>
    </source>
</evidence>
<feature type="transmembrane region" description="Helical" evidence="8">
    <location>
        <begin position="211"/>
        <end position="232"/>
    </location>
</feature>
<dbReference type="InterPro" id="IPR001248">
    <property type="entry name" value="Pur-cyt_permease"/>
</dbReference>
<organism evidence="9 10">
    <name type="scientific">Moorella mulderi DSM 14980</name>
    <dbReference type="NCBI Taxonomy" id="1122241"/>
    <lineage>
        <taxon>Bacteria</taxon>
        <taxon>Bacillati</taxon>
        <taxon>Bacillota</taxon>
        <taxon>Clostridia</taxon>
        <taxon>Neomoorellales</taxon>
        <taxon>Neomoorellaceae</taxon>
        <taxon>Neomoorella</taxon>
    </lineage>
</organism>
<dbReference type="RefSeq" id="WP_084785417.1">
    <property type="nucleotide sequence ID" value="NZ_LTBC01000001.1"/>
</dbReference>
<gene>
    <name evidence="9" type="ORF">MOMUL_06200</name>
</gene>
<evidence type="ECO:0000313" key="10">
    <source>
        <dbReference type="Proteomes" id="UP000075670"/>
    </source>
</evidence>
<feature type="transmembrane region" description="Helical" evidence="8">
    <location>
        <begin position="149"/>
        <end position="167"/>
    </location>
</feature>
<keyword evidence="5 8" id="KW-1133">Transmembrane helix</keyword>
<proteinExistence type="inferred from homology"/>
<dbReference type="InterPro" id="IPR026030">
    <property type="entry name" value="Pur-cyt_permease_Fcy2/21/22"/>
</dbReference>
<evidence type="ECO:0000256" key="4">
    <source>
        <dbReference type="ARBA" id="ARBA00022692"/>
    </source>
</evidence>
<feature type="transmembrane region" description="Helical" evidence="8">
    <location>
        <begin position="253"/>
        <end position="279"/>
    </location>
</feature>
<evidence type="ECO:0000313" key="9">
    <source>
        <dbReference type="EMBL" id="KYH33902.1"/>
    </source>
</evidence>
<dbReference type="Gene3D" id="1.10.4160.10">
    <property type="entry name" value="Hydantoin permease"/>
    <property type="match status" value="1"/>
</dbReference>
<feature type="transmembrane region" description="Helical" evidence="8">
    <location>
        <begin position="366"/>
        <end position="386"/>
    </location>
</feature>
<keyword evidence="4 8" id="KW-0812">Transmembrane</keyword>
<feature type="transmembrane region" description="Helical" evidence="8">
    <location>
        <begin position="299"/>
        <end position="327"/>
    </location>
</feature>
<dbReference type="OrthoDB" id="9780088at2"/>
<dbReference type="EMBL" id="LTBC01000001">
    <property type="protein sequence ID" value="KYH33902.1"/>
    <property type="molecule type" value="Genomic_DNA"/>
</dbReference>
<evidence type="ECO:0000256" key="8">
    <source>
        <dbReference type="SAM" id="Phobius"/>
    </source>
</evidence>